<dbReference type="AlphaFoldDB" id="A0A0E9RDG9"/>
<protein>
    <submittedName>
        <fullName evidence="1">Uncharacterized protein</fullName>
    </submittedName>
</protein>
<accession>A0A0E9RDG9</accession>
<dbReference type="EMBL" id="GBXM01082052">
    <property type="protein sequence ID" value="JAH26525.1"/>
    <property type="molecule type" value="Transcribed_RNA"/>
</dbReference>
<evidence type="ECO:0000313" key="1">
    <source>
        <dbReference type="EMBL" id="JAH26525.1"/>
    </source>
</evidence>
<organism evidence="1">
    <name type="scientific">Anguilla anguilla</name>
    <name type="common">European freshwater eel</name>
    <name type="synonym">Muraena anguilla</name>
    <dbReference type="NCBI Taxonomy" id="7936"/>
    <lineage>
        <taxon>Eukaryota</taxon>
        <taxon>Metazoa</taxon>
        <taxon>Chordata</taxon>
        <taxon>Craniata</taxon>
        <taxon>Vertebrata</taxon>
        <taxon>Euteleostomi</taxon>
        <taxon>Actinopterygii</taxon>
        <taxon>Neopterygii</taxon>
        <taxon>Teleostei</taxon>
        <taxon>Anguilliformes</taxon>
        <taxon>Anguillidae</taxon>
        <taxon>Anguilla</taxon>
    </lineage>
</organism>
<proteinExistence type="predicted"/>
<sequence length="39" mass="4734">MYFFRILVTFYFYVNKLLLVMCTLSHTVYGHPNITSMRL</sequence>
<reference evidence="1" key="1">
    <citation type="submission" date="2014-11" db="EMBL/GenBank/DDBJ databases">
        <authorList>
            <person name="Amaro Gonzalez C."/>
        </authorList>
    </citation>
    <scope>NUCLEOTIDE SEQUENCE</scope>
</reference>
<reference evidence="1" key="2">
    <citation type="journal article" date="2015" name="Fish Shellfish Immunol.">
        <title>Early steps in the European eel (Anguilla anguilla)-Vibrio vulnificus interaction in the gills: Role of the RtxA13 toxin.</title>
        <authorList>
            <person name="Callol A."/>
            <person name="Pajuelo D."/>
            <person name="Ebbesson L."/>
            <person name="Teles M."/>
            <person name="MacKenzie S."/>
            <person name="Amaro C."/>
        </authorList>
    </citation>
    <scope>NUCLEOTIDE SEQUENCE</scope>
</reference>
<name>A0A0E9RDG9_ANGAN</name>